<protein>
    <recommendedName>
        <fullName evidence="3">Gamma-butyrobetaine hydroxylase-like N-terminal domain-containing protein</fullName>
    </recommendedName>
</protein>
<evidence type="ECO:0000313" key="5">
    <source>
        <dbReference type="Proteomes" id="UP000318017"/>
    </source>
</evidence>
<evidence type="ECO:0000256" key="1">
    <source>
        <dbReference type="ARBA" id="ARBA00022723"/>
    </source>
</evidence>
<dbReference type="KEGG" id="ahel:Q31a_46860"/>
<name>A0A518GCJ2_9BACT</name>
<reference evidence="4 5" key="1">
    <citation type="submission" date="2019-02" db="EMBL/GenBank/DDBJ databases">
        <title>Deep-cultivation of Planctomycetes and their phenomic and genomic characterization uncovers novel biology.</title>
        <authorList>
            <person name="Wiegand S."/>
            <person name="Jogler M."/>
            <person name="Boedeker C."/>
            <person name="Pinto D."/>
            <person name="Vollmers J."/>
            <person name="Rivas-Marin E."/>
            <person name="Kohn T."/>
            <person name="Peeters S.H."/>
            <person name="Heuer A."/>
            <person name="Rast P."/>
            <person name="Oberbeckmann S."/>
            <person name="Bunk B."/>
            <person name="Jeske O."/>
            <person name="Meyerdierks A."/>
            <person name="Storesund J.E."/>
            <person name="Kallscheuer N."/>
            <person name="Luecker S."/>
            <person name="Lage O.M."/>
            <person name="Pohl T."/>
            <person name="Merkel B.J."/>
            <person name="Hornburger P."/>
            <person name="Mueller R.-W."/>
            <person name="Bruemmer F."/>
            <person name="Labrenz M."/>
            <person name="Spormann A.M."/>
            <person name="Op den Camp H."/>
            <person name="Overmann J."/>
            <person name="Amann R."/>
            <person name="Jetten M.S.M."/>
            <person name="Mascher T."/>
            <person name="Medema M.H."/>
            <person name="Devos D.P."/>
            <person name="Kaster A.-K."/>
            <person name="Ovreas L."/>
            <person name="Rohde M."/>
            <person name="Galperin M.Y."/>
            <person name="Jogler C."/>
        </authorList>
    </citation>
    <scope>NUCLEOTIDE SEQUENCE [LARGE SCALE GENOMIC DNA]</scope>
    <source>
        <strain evidence="4 5">Q31a</strain>
    </source>
</reference>
<dbReference type="GO" id="GO:0046872">
    <property type="term" value="F:metal ion binding"/>
    <property type="evidence" value="ECO:0007669"/>
    <property type="project" value="UniProtKB-KW"/>
</dbReference>
<dbReference type="PANTHER" id="PTHR35303:SF5">
    <property type="entry name" value="OS02G0197800 PROTEIN"/>
    <property type="match status" value="1"/>
</dbReference>
<dbReference type="OrthoDB" id="9794178at2"/>
<dbReference type="Pfam" id="PF06155">
    <property type="entry name" value="GBBH-like_N"/>
    <property type="match status" value="1"/>
</dbReference>
<keyword evidence="2" id="KW-0408">Iron</keyword>
<gene>
    <name evidence="4" type="ORF">Q31a_46860</name>
</gene>
<organism evidence="4 5">
    <name type="scientific">Aureliella helgolandensis</name>
    <dbReference type="NCBI Taxonomy" id="2527968"/>
    <lineage>
        <taxon>Bacteria</taxon>
        <taxon>Pseudomonadati</taxon>
        <taxon>Planctomycetota</taxon>
        <taxon>Planctomycetia</taxon>
        <taxon>Pirellulales</taxon>
        <taxon>Pirellulaceae</taxon>
        <taxon>Aureliella</taxon>
    </lineage>
</organism>
<dbReference type="Gene3D" id="3.30.2020.30">
    <property type="match status" value="1"/>
</dbReference>
<evidence type="ECO:0000256" key="2">
    <source>
        <dbReference type="ARBA" id="ARBA00023004"/>
    </source>
</evidence>
<dbReference type="InterPro" id="IPR010376">
    <property type="entry name" value="GBBH-like_N"/>
</dbReference>
<evidence type="ECO:0000259" key="3">
    <source>
        <dbReference type="Pfam" id="PF06155"/>
    </source>
</evidence>
<accession>A0A518GCJ2</accession>
<keyword evidence="5" id="KW-1185">Reference proteome</keyword>
<dbReference type="AlphaFoldDB" id="A0A518GCJ2"/>
<dbReference type="Proteomes" id="UP000318017">
    <property type="component" value="Chromosome"/>
</dbReference>
<dbReference type="EMBL" id="CP036298">
    <property type="protein sequence ID" value="QDV26314.1"/>
    <property type="molecule type" value="Genomic_DNA"/>
</dbReference>
<sequence length="111" mass="12246">MELIPTALSRHDDGKLRIEWSDGSVRIYTPAKLRAICPCATCREKRSATSGESPKPRLLPVLSIAETQPIQVTRMRPVGNYAYNIGFSDGHDSGIFTFDFLHEVGQSPEAA</sequence>
<feature type="domain" description="Gamma-butyrobetaine hydroxylase-like N-terminal" evidence="3">
    <location>
        <begin position="11"/>
        <end position="102"/>
    </location>
</feature>
<dbReference type="InterPro" id="IPR038492">
    <property type="entry name" value="GBBH-like_N_sf"/>
</dbReference>
<dbReference type="PANTHER" id="PTHR35303">
    <property type="entry name" value="OS02G0197800 PROTEIN"/>
    <property type="match status" value="1"/>
</dbReference>
<dbReference type="RefSeq" id="WP_145082364.1">
    <property type="nucleotide sequence ID" value="NZ_CP036298.1"/>
</dbReference>
<proteinExistence type="predicted"/>
<keyword evidence="1" id="KW-0479">Metal-binding</keyword>
<evidence type="ECO:0000313" key="4">
    <source>
        <dbReference type="EMBL" id="QDV26314.1"/>
    </source>
</evidence>